<feature type="non-terminal residue" evidence="1">
    <location>
        <position position="42"/>
    </location>
</feature>
<dbReference type="AlphaFoldDB" id="A0AAV0GR40"/>
<gene>
    <name evidence="1" type="ORF">LITE_LOCUS626</name>
</gene>
<comment type="caution">
    <text evidence="1">The sequence shown here is derived from an EMBL/GenBank/DDBJ whole genome shotgun (WGS) entry which is preliminary data.</text>
</comment>
<proteinExistence type="predicted"/>
<organism evidence="1 2">
    <name type="scientific">Linum tenue</name>
    <dbReference type="NCBI Taxonomy" id="586396"/>
    <lineage>
        <taxon>Eukaryota</taxon>
        <taxon>Viridiplantae</taxon>
        <taxon>Streptophyta</taxon>
        <taxon>Embryophyta</taxon>
        <taxon>Tracheophyta</taxon>
        <taxon>Spermatophyta</taxon>
        <taxon>Magnoliopsida</taxon>
        <taxon>eudicotyledons</taxon>
        <taxon>Gunneridae</taxon>
        <taxon>Pentapetalae</taxon>
        <taxon>rosids</taxon>
        <taxon>fabids</taxon>
        <taxon>Malpighiales</taxon>
        <taxon>Linaceae</taxon>
        <taxon>Linum</taxon>
    </lineage>
</organism>
<reference evidence="1" key="1">
    <citation type="submission" date="2022-08" db="EMBL/GenBank/DDBJ databases">
        <authorList>
            <person name="Gutierrez-Valencia J."/>
        </authorList>
    </citation>
    <scope>NUCLEOTIDE SEQUENCE</scope>
</reference>
<dbReference type="Proteomes" id="UP001154282">
    <property type="component" value="Unassembled WGS sequence"/>
</dbReference>
<keyword evidence="2" id="KW-1185">Reference proteome</keyword>
<evidence type="ECO:0000313" key="1">
    <source>
        <dbReference type="EMBL" id="CAI0375525.1"/>
    </source>
</evidence>
<sequence>MTIVDTRTQVLQVVFSWDSWNNCSSTNRPTRRQLWLSTRNNS</sequence>
<accession>A0AAV0GR40</accession>
<dbReference type="EMBL" id="CAMGYJ010000002">
    <property type="protein sequence ID" value="CAI0375525.1"/>
    <property type="molecule type" value="Genomic_DNA"/>
</dbReference>
<name>A0AAV0GR40_9ROSI</name>
<evidence type="ECO:0000313" key="2">
    <source>
        <dbReference type="Proteomes" id="UP001154282"/>
    </source>
</evidence>
<protein>
    <submittedName>
        <fullName evidence="1">Uncharacterized protein</fullName>
    </submittedName>
</protein>